<keyword evidence="10 18" id="KW-0418">Kinase</keyword>
<dbReference type="Pfam" id="PF02518">
    <property type="entry name" value="HATPase_c"/>
    <property type="match status" value="1"/>
</dbReference>
<dbReference type="InterPro" id="IPR003660">
    <property type="entry name" value="HAMP_dom"/>
</dbReference>
<evidence type="ECO:0000256" key="3">
    <source>
        <dbReference type="ARBA" id="ARBA00012438"/>
    </source>
</evidence>
<gene>
    <name evidence="18" type="ORF">RR42_m2820</name>
</gene>
<dbReference type="InterPro" id="IPR050980">
    <property type="entry name" value="2C_sensor_his_kinase"/>
</dbReference>
<dbReference type="PRINTS" id="PR00344">
    <property type="entry name" value="BCTRLSENSOR"/>
</dbReference>
<dbReference type="PROSITE" id="PS50885">
    <property type="entry name" value="HAMP"/>
    <property type="match status" value="1"/>
</dbReference>
<dbReference type="EMBL" id="CP010536">
    <property type="protein sequence ID" value="AJG20198.1"/>
    <property type="molecule type" value="Genomic_DNA"/>
</dbReference>
<dbReference type="SUPFAM" id="SSF55874">
    <property type="entry name" value="ATPase domain of HSP90 chaperone/DNA topoisomerase II/histidine kinase"/>
    <property type="match status" value="1"/>
</dbReference>
<dbReference type="STRING" id="68895.RR42_m2820"/>
<keyword evidence="19" id="KW-1185">Reference proteome</keyword>
<evidence type="ECO:0000256" key="6">
    <source>
        <dbReference type="ARBA" id="ARBA00022553"/>
    </source>
</evidence>
<dbReference type="GO" id="GO:0005886">
    <property type="term" value="C:plasma membrane"/>
    <property type="evidence" value="ECO:0007669"/>
    <property type="project" value="UniProtKB-SubCell"/>
</dbReference>
<dbReference type="CDD" id="cd06225">
    <property type="entry name" value="HAMP"/>
    <property type="match status" value="1"/>
</dbReference>
<keyword evidence="7" id="KW-0808">Transferase</keyword>
<keyword evidence="12 15" id="KW-1133">Transmembrane helix</keyword>
<feature type="domain" description="Histidine kinase" evidence="16">
    <location>
        <begin position="222"/>
        <end position="414"/>
    </location>
</feature>
<dbReference type="InterPro" id="IPR003594">
    <property type="entry name" value="HATPase_dom"/>
</dbReference>
<evidence type="ECO:0000256" key="15">
    <source>
        <dbReference type="SAM" id="Phobius"/>
    </source>
</evidence>
<dbReference type="Pfam" id="PF00672">
    <property type="entry name" value="HAMP"/>
    <property type="match status" value="1"/>
</dbReference>
<proteinExistence type="predicted"/>
<evidence type="ECO:0000256" key="2">
    <source>
        <dbReference type="ARBA" id="ARBA00004429"/>
    </source>
</evidence>
<protein>
    <recommendedName>
        <fullName evidence="3">histidine kinase</fullName>
        <ecNumber evidence="3">2.7.13.3</ecNumber>
    </recommendedName>
</protein>
<dbReference type="SMART" id="SM00387">
    <property type="entry name" value="HATPase_c"/>
    <property type="match status" value="1"/>
</dbReference>
<feature type="domain" description="HAMP" evidence="17">
    <location>
        <begin position="162"/>
        <end position="214"/>
    </location>
</feature>
<accession>A0A0C4YBC3</accession>
<evidence type="ECO:0000256" key="10">
    <source>
        <dbReference type="ARBA" id="ARBA00022777"/>
    </source>
</evidence>
<evidence type="ECO:0000256" key="12">
    <source>
        <dbReference type="ARBA" id="ARBA00022989"/>
    </source>
</evidence>
<keyword evidence="9" id="KW-0547">Nucleotide-binding</keyword>
<dbReference type="InterPro" id="IPR003661">
    <property type="entry name" value="HisK_dim/P_dom"/>
</dbReference>
<evidence type="ECO:0000259" key="17">
    <source>
        <dbReference type="PROSITE" id="PS50885"/>
    </source>
</evidence>
<evidence type="ECO:0000256" key="13">
    <source>
        <dbReference type="ARBA" id="ARBA00023012"/>
    </source>
</evidence>
<evidence type="ECO:0000256" key="4">
    <source>
        <dbReference type="ARBA" id="ARBA00022475"/>
    </source>
</evidence>
<evidence type="ECO:0000256" key="1">
    <source>
        <dbReference type="ARBA" id="ARBA00000085"/>
    </source>
</evidence>
<dbReference type="Gene3D" id="1.10.287.130">
    <property type="match status" value="1"/>
</dbReference>
<keyword evidence="13" id="KW-0902">Two-component regulatory system</keyword>
<evidence type="ECO:0000256" key="14">
    <source>
        <dbReference type="ARBA" id="ARBA00023136"/>
    </source>
</evidence>
<dbReference type="KEGG" id="cbw:RR42_m2820"/>
<keyword evidence="4" id="KW-1003">Cell membrane</keyword>
<evidence type="ECO:0000313" key="18">
    <source>
        <dbReference type="EMBL" id="AJG20198.1"/>
    </source>
</evidence>
<dbReference type="OrthoDB" id="9804645at2"/>
<dbReference type="SUPFAM" id="SSF158472">
    <property type="entry name" value="HAMP domain-like"/>
    <property type="match status" value="1"/>
</dbReference>
<dbReference type="SUPFAM" id="SSF47384">
    <property type="entry name" value="Homodimeric domain of signal transducing histidine kinase"/>
    <property type="match status" value="1"/>
</dbReference>
<evidence type="ECO:0000259" key="16">
    <source>
        <dbReference type="PROSITE" id="PS50109"/>
    </source>
</evidence>
<keyword evidence="14 15" id="KW-0472">Membrane</keyword>
<dbReference type="InterPro" id="IPR004358">
    <property type="entry name" value="Sig_transdc_His_kin-like_C"/>
</dbReference>
<evidence type="ECO:0000256" key="9">
    <source>
        <dbReference type="ARBA" id="ARBA00022741"/>
    </source>
</evidence>
<dbReference type="GO" id="GO:0005524">
    <property type="term" value="F:ATP binding"/>
    <property type="evidence" value="ECO:0007669"/>
    <property type="project" value="UniProtKB-KW"/>
</dbReference>
<reference evidence="18 19" key="1">
    <citation type="journal article" date="2015" name="Genome Announc.">
        <title>Complete Genome Sequence of Cupriavidus basilensis 4G11, Isolated from the Oak Ridge Field Research Center Site.</title>
        <authorList>
            <person name="Ray J."/>
            <person name="Waters R.J."/>
            <person name="Skerker J.M."/>
            <person name="Kuehl J.V."/>
            <person name="Price M.N."/>
            <person name="Huang J."/>
            <person name="Chakraborty R."/>
            <person name="Arkin A.P."/>
            <person name="Deutschbauer A."/>
        </authorList>
    </citation>
    <scope>NUCLEOTIDE SEQUENCE [LARGE SCALE GENOMIC DNA]</scope>
    <source>
        <strain evidence="18">4G11</strain>
    </source>
</reference>
<dbReference type="CDD" id="cd00082">
    <property type="entry name" value="HisKA"/>
    <property type="match status" value="1"/>
</dbReference>
<dbReference type="SMART" id="SM00304">
    <property type="entry name" value="HAMP"/>
    <property type="match status" value="1"/>
</dbReference>
<dbReference type="InterPro" id="IPR036890">
    <property type="entry name" value="HATPase_C_sf"/>
</dbReference>
<dbReference type="Proteomes" id="UP000031843">
    <property type="component" value="Chromosome main"/>
</dbReference>
<evidence type="ECO:0000256" key="7">
    <source>
        <dbReference type="ARBA" id="ARBA00022679"/>
    </source>
</evidence>
<keyword evidence="11" id="KW-0067">ATP-binding</keyword>
<dbReference type="GO" id="GO:0000155">
    <property type="term" value="F:phosphorelay sensor kinase activity"/>
    <property type="evidence" value="ECO:0007669"/>
    <property type="project" value="InterPro"/>
</dbReference>
<feature type="transmembrane region" description="Helical" evidence="15">
    <location>
        <begin position="142"/>
        <end position="162"/>
    </location>
</feature>
<evidence type="ECO:0000256" key="11">
    <source>
        <dbReference type="ARBA" id="ARBA00022840"/>
    </source>
</evidence>
<dbReference type="RefSeq" id="WP_043347787.1">
    <property type="nucleotide sequence ID" value="NZ_CP010536.1"/>
</dbReference>
<feature type="transmembrane region" description="Helical" evidence="15">
    <location>
        <begin position="12"/>
        <end position="34"/>
    </location>
</feature>
<dbReference type="PANTHER" id="PTHR44936">
    <property type="entry name" value="SENSOR PROTEIN CREC"/>
    <property type="match status" value="1"/>
</dbReference>
<keyword evidence="5" id="KW-0997">Cell inner membrane</keyword>
<comment type="catalytic activity">
    <reaction evidence="1">
        <text>ATP + protein L-histidine = ADP + protein N-phospho-L-histidine.</text>
        <dbReference type="EC" id="2.7.13.3"/>
    </reaction>
</comment>
<evidence type="ECO:0000256" key="5">
    <source>
        <dbReference type="ARBA" id="ARBA00022519"/>
    </source>
</evidence>
<dbReference type="Gene3D" id="3.30.565.10">
    <property type="entry name" value="Histidine kinase-like ATPase, C-terminal domain"/>
    <property type="match status" value="1"/>
</dbReference>
<dbReference type="InterPro" id="IPR036097">
    <property type="entry name" value="HisK_dim/P_sf"/>
</dbReference>
<keyword evidence="8 15" id="KW-0812">Transmembrane</keyword>
<dbReference type="PROSITE" id="PS50109">
    <property type="entry name" value="HIS_KIN"/>
    <property type="match status" value="1"/>
</dbReference>
<comment type="subcellular location">
    <subcellularLocation>
        <location evidence="2">Cell inner membrane</location>
        <topology evidence="2">Multi-pass membrane protein</topology>
    </subcellularLocation>
</comment>
<dbReference type="InterPro" id="IPR005467">
    <property type="entry name" value="His_kinase_dom"/>
</dbReference>
<organism evidence="18 19">
    <name type="scientific">Cupriavidus basilensis</name>
    <dbReference type="NCBI Taxonomy" id="68895"/>
    <lineage>
        <taxon>Bacteria</taxon>
        <taxon>Pseudomonadati</taxon>
        <taxon>Pseudomonadota</taxon>
        <taxon>Betaproteobacteria</taxon>
        <taxon>Burkholderiales</taxon>
        <taxon>Burkholderiaceae</taxon>
        <taxon>Cupriavidus</taxon>
    </lineage>
</organism>
<evidence type="ECO:0000256" key="8">
    <source>
        <dbReference type="ARBA" id="ARBA00022692"/>
    </source>
</evidence>
<dbReference type="EC" id="2.7.13.3" evidence="3"/>
<dbReference type="PANTHER" id="PTHR44936:SF5">
    <property type="entry name" value="SENSOR HISTIDINE KINASE ENVZ"/>
    <property type="match status" value="1"/>
</dbReference>
<keyword evidence="6" id="KW-0597">Phosphoprotein</keyword>
<sequence>MKNPFNTLFGRMAVLSVSVLVIVHLGWTALMFHLRPHGQADGMARGIVLALGTLDGRPGAGAERNPGAAIRLAALGTEPAAGPLPEHGPLRHLLRELRQGLPAGSELRVDQAWPPHLWARLPGQSRWAVMALDMRPPPLPPFVFETTGMLVAAILLSLFVAWQMQRPIARVAGAARELGNGGSAALIPVTGPSELRYLAESFNDMMRRQAESRENQAVMLAGVAHDLKSPLTRLRLRADVLADTAERGGFVQDIDSITHIVNQFLEYANESPDPGPAIEVDAFLRQQFSGALFQLRLDAGPRFVLPRTLVDRMVTNLVDNALEYGMPPIQIETRLEGEHWHIVIRDHGEGMPDAQVEVAMRPFARLDTSRGGDGHCGLGLAIVSRLVERMGGKCLARNAPGGGFQVCLVLPAPQPPEHPVA</sequence>
<evidence type="ECO:0000313" key="19">
    <source>
        <dbReference type="Proteomes" id="UP000031843"/>
    </source>
</evidence>
<name>A0A0C4YBC3_9BURK</name>
<dbReference type="AlphaFoldDB" id="A0A0C4YBC3"/>
<dbReference type="SMART" id="SM00388">
    <property type="entry name" value="HisKA"/>
    <property type="match status" value="1"/>
</dbReference>